<dbReference type="EMBL" id="JACGDG010000023">
    <property type="protein sequence ID" value="MBA6118578.1"/>
    <property type="molecule type" value="Genomic_DNA"/>
</dbReference>
<evidence type="ECO:0000256" key="1">
    <source>
        <dbReference type="SAM" id="Phobius"/>
    </source>
</evidence>
<feature type="transmembrane region" description="Helical" evidence="1">
    <location>
        <begin position="161"/>
        <end position="183"/>
    </location>
</feature>
<dbReference type="AlphaFoldDB" id="A0A7W2L4Z9"/>
<keyword evidence="1" id="KW-0812">Transmembrane</keyword>
<feature type="transmembrane region" description="Helical" evidence="1">
    <location>
        <begin position="12"/>
        <end position="37"/>
    </location>
</feature>
<organism evidence="2 3">
    <name type="scientific">Pseudomonas putida</name>
    <name type="common">Arthrobacter siderocapsulatus</name>
    <dbReference type="NCBI Taxonomy" id="303"/>
    <lineage>
        <taxon>Bacteria</taxon>
        <taxon>Pseudomonadati</taxon>
        <taxon>Pseudomonadota</taxon>
        <taxon>Gammaproteobacteria</taxon>
        <taxon>Pseudomonadales</taxon>
        <taxon>Pseudomonadaceae</taxon>
        <taxon>Pseudomonas</taxon>
    </lineage>
</organism>
<evidence type="ECO:0000313" key="2">
    <source>
        <dbReference type="EMBL" id="MBA6118578.1"/>
    </source>
</evidence>
<feature type="transmembrane region" description="Helical" evidence="1">
    <location>
        <begin position="134"/>
        <end position="155"/>
    </location>
</feature>
<gene>
    <name evidence="2" type="ORF">H4C47_22960</name>
</gene>
<sequence>MLEEFASQFNSGWTAVAAVVGVLCLVPTKAIQLLHLYDSHLARRQYKFLKELRADESSESLLAQYLDDALYLESFRIASGVRADRSKADFLMRLARTGHWNHWQVRQIARYLWVTPEQPRLTLRITAVEIAGAWSARLVGFFLMAIGCISGLIIMAKASSFGVFLGGMGAQAMFILGGALIASPFNSYRTAQRFQKYVETHPEILDEVAAMPSSVPSKGSIPEAESAAGV</sequence>
<keyword evidence="1" id="KW-1133">Transmembrane helix</keyword>
<comment type="caution">
    <text evidence="2">The sequence shown here is derived from an EMBL/GenBank/DDBJ whole genome shotgun (WGS) entry which is preliminary data.</text>
</comment>
<name>A0A7W2L4Z9_PSEPU</name>
<proteinExistence type="predicted"/>
<protein>
    <submittedName>
        <fullName evidence="2">Uncharacterized protein</fullName>
    </submittedName>
</protein>
<reference evidence="2 3" key="1">
    <citation type="submission" date="2020-07" db="EMBL/GenBank/DDBJ databases">
        <title>Diversity of carbapenemase encoding genes among Pseudomonas putida group clinical isolates in a tertiary Brazilian hospital.</title>
        <authorList>
            <person name="Alberto-Lei F."/>
            <person name="Nodari C.S."/>
            <person name="Streling A.P."/>
            <person name="Paulino J.T."/>
            <person name="Bessa-Neto F.O."/>
            <person name="Cayo R."/>
            <person name="Gales A.C."/>
        </authorList>
    </citation>
    <scope>NUCLEOTIDE SEQUENCE [LARGE SCALE GENOMIC DNA]</scope>
    <source>
        <strain evidence="2 3">12464</strain>
    </source>
</reference>
<keyword evidence="1" id="KW-0472">Membrane</keyword>
<dbReference type="RefSeq" id="WP_182387657.1">
    <property type="nucleotide sequence ID" value="NZ_JACGDG010000023.1"/>
</dbReference>
<evidence type="ECO:0000313" key="3">
    <source>
        <dbReference type="Proteomes" id="UP000553948"/>
    </source>
</evidence>
<dbReference type="Proteomes" id="UP000553948">
    <property type="component" value="Unassembled WGS sequence"/>
</dbReference>
<accession>A0A7W2L4Z9</accession>